<organism evidence="2 3">
    <name type="scientific">Actinomadura miaoliensis</name>
    <dbReference type="NCBI Taxonomy" id="430685"/>
    <lineage>
        <taxon>Bacteria</taxon>
        <taxon>Bacillati</taxon>
        <taxon>Actinomycetota</taxon>
        <taxon>Actinomycetes</taxon>
        <taxon>Streptosporangiales</taxon>
        <taxon>Thermomonosporaceae</taxon>
        <taxon>Actinomadura</taxon>
    </lineage>
</organism>
<accession>A0ABP7VBH4</accession>
<feature type="transmembrane region" description="Helical" evidence="1">
    <location>
        <begin position="168"/>
        <end position="189"/>
    </location>
</feature>
<keyword evidence="1" id="KW-0472">Membrane</keyword>
<name>A0ABP7VBH4_9ACTN</name>
<evidence type="ECO:0000256" key="1">
    <source>
        <dbReference type="SAM" id="Phobius"/>
    </source>
</evidence>
<dbReference type="EMBL" id="BAAAZG010000006">
    <property type="protein sequence ID" value="GAA4063597.1"/>
    <property type="molecule type" value="Genomic_DNA"/>
</dbReference>
<keyword evidence="1" id="KW-0812">Transmembrane</keyword>
<comment type="caution">
    <text evidence="2">The sequence shown here is derived from an EMBL/GenBank/DDBJ whole genome shotgun (WGS) entry which is preliminary data.</text>
</comment>
<dbReference type="Proteomes" id="UP001500683">
    <property type="component" value="Unassembled WGS sequence"/>
</dbReference>
<feature type="transmembrane region" description="Helical" evidence="1">
    <location>
        <begin position="127"/>
        <end position="148"/>
    </location>
</feature>
<dbReference type="Pfam" id="PF12730">
    <property type="entry name" value="ABC2_membrane_4"/>
    <property type="match status" value="1"/>
</dbReference>
<evidence type="ECO:0000313" key="3">
    <source>
        <dbReference type="Proteomes" id="UP001500683"/>
    </source>
</evidence>
<evidence type="ECO:0000313" key="2">
    <source>
        <dbReference type="EMBL" id="GAA4063597.1"/>
    </source>
</evidence>
<feature type="transmembrane region" description="Helical" evidence="1">
    <location>
        <begin position="90"/>
        <end position="115"/>
    </location>
</feature>
<gene>
    <name evidence="2" type="ORF">GCM10022214_16400</name>
</gene>
<feature type="transmembrane region" description="Helical" evidence="1">
    <location>
        <begin position="243"/>
        <end position="264"/>
    </location>
</feature>
<reference evidence="3" key="1">
    <citation type="journal article" date="2019" name="Int. J. Syst. Evol. Microbiol.">
        <title>The Global Catalogue of Microorganisms (GCM) 10K type strain sequencing project: providing services to taxonomists for standard genome sequencing and annotation.</title>
        <authorList>
            <consortium name="The Broad Institute Genomics Platform"/>
            <consortium name="The Broad Institute Genome Sequencing Center for Infectious Disease"/>
            <person name="Wu L."/>
            <person name="Ma J."/>
        </authorList>
    </citation>
    <scope>NUCLEOTIDE SEQUENCE [LARGE SCALE GENOMIC DNA]</scope>
    <source>
        <strain evidence="3">JCM 16702</strain>
    </source>
</reference>
<keyword evidence="3" id="KW-1185">Reference proteome</keyword>
<sequence>MCATRVHPGTGPKARYPSVTFRNALWSEWTKIRTLRSARDAMIAAAVLMILCAVFGVLAGRSPCRGSMAAECAAFEAVRPSLQGYHLAQVAFGLLGVLAVTSEYATGMIGTSLAAAPRRGRLLAAKAAVCSLVALLVGGGASAVALLLGRRVDAGDGALSGVGMLQTVTGAGLYLALMALAGVAVGVLVRTTAAALVVLVVATLVVPALCPLFPGPLEQFTRTYWPVSAGAQIMAVRPALPPWTGLGLLAAAVAVTLAAAAVVFHRREY</sequence>
<protein>
    <submittedName>
        <fullName evidence="2">ABC transporter permease</fullName>
    </submittedName>
</protein>
<proteinExistence type="predicted"/>
<feature type="transmembrane region" description="Helical" evidence="1">
    <location>
        <begin position="196"/>
        <end position="214"/>
    </location>
</feature>
<keyword evidence="1" id="KW-1133">Transmembrane helix</keyword>
<feature type="transmembrane region" description="Helical" evidence="1">
    <location>
        <begin position="41"/>
        <end position="59"/>
    </location>
</feature>
<dbReference type="RefSeq" id="WP_344943136.1">
    <property type="nucleotide sequence ID" value="NZ_BAAAZG010000006.1"/>
</dbReference>